<dbReference type="RefSeq" id="WP_073237879.1">
    <property type="nucleotide sequence ID" value="NZ_FQUQ01000008.1"/>
</dbReference>
<evidence type="ECO:0000313" key="10">
    <source>
        <dbReference type="EMBL" id="SHG87030.1"/>
    </source>
</evidence>
<evidence type="ECO:0000256" key="1">
    <source>
        <dbReference type="ARBA" id="ARBA00000012"/>
    </source>
</evidence>
<dbReference type="GO" id="GO:0005829">
    <property type="term" value="C:cytosol"/>
    <property type="evidence" value="ECO:0007669"/>
    <property type="project" value="TreeGrafter"/>
</dbReference>
<organism evidence="10 11">
    <name type="scientific">Pedobacter caeni</name>
    <dbReference type="NCBI Taxonomy" id="288992"/>
    <lineage>
        <taxon>Bacteria</taxon>
        <taxon>Pseudomonadati</taxon>
        <taxon>Bacteroidota</taxon>
        <taxon>Sphingobacteriia</taxon>
        <taxon>Sphingobacteriales</taxon>
        <taxon>Sphingobacteriaceae</taxon>
        <taxon>Pedobacter</taxon>
    </lineage>
</organism>
<dbReference type="InterPro" id="IPR006390">
    <property type="entry name" value="DHP_synth_dom"/>
</dbReference>
<evidence type="ECO:0000256" key="5">
    <source>
        <dbReference type="ARBA" id="ARBA00022679"/>
    </source>
</evidence>
<dbReference type="STRING" id="288992.SAMN04488522_10875"/>
<dbReference type="SUPFAM" id="SSF51717">
    <property type="entry name" value="Dihydropteroate synthetase-like"/>
    <property type="match status" value="1"/>
</dbReference>
<dbReference type="InterPro" id="IPR000489">
    <property type="entry name" value="Pterin-binding_dom"/>
</dbReference>
<dbReference type="PANTHER" id="PTHR20941">
    <property type="entry name" value="FOLATE SYNTHESIS PROTEINS"/>
    <property type="match status" value="1"/>
</dbReference>
<dbReference type="InterPro" id="IPR011005">
    <property type="entry name" value="Dihydropteroate_synth-like_sf"/>
</dbReference>
<dbReference type="CDD" id="cd00739">
    <property type="entry name" value="DHPS"/>
    <property type="match status" value="1"/>
</dbReference>
<dbReference type="OrthoDB" id="9811744at2"/>
<evidence type="ECO:0000256" key="2">
    <source>
        <dbReference type="ARBA" id="ARBA00001946"/>
    </source>
</evidence>
<dbReference type="PANTHER" id="PTHR20941:SF1">
    <property type="entry name" value="FOLIC ACID SYNTHESIS PROTEIN FOL1"/>
    <property type="match status" value="1"/>
</dbReference>
<dbReference type="PROSITE" id="PS50972">
    <property type="entry name" value="PTERIN_BINDING"/>
    <property type="match status" value="1"/>
</dbReference>
<evidence type="ECO:0000256" key="4">
    <source>
        <dbReference type="ARBA" id="ARBA00012458"/>
    </source>
</evidence>
<protein>
    <recommendedName>
        <fullName evidence="4">dihydropteroate synthase</fullName>
        <ecNumber evidence="4">2.5.1.15</ecNumber>
    </recommendedName>
</protein>
<keyword evidence="5" id="KW-0808">Transferase</keyword>
<gene>
    <name evidence="10" type="ORF">SAMN04488522_10875</name>
</gene>
<accession>A0A1M5NBX6</accession>
<keyword evidence="8" id="KW-0289">Folate biosynthesis</keyword>
<feature type="domain" description="Pterin-binding" evidence="9">
    <location>
        <begin position="25"/>
        <end position="277"/>
    </location>
</feature>
<dbReference type="NCBIfam" id="TIGR01496">
    <property type="entry name" value="DHPS"/>
    <property type="match status" value="1"/>
</dbReference>
<dbReference type="Pfam" id="PF00809">
    <property type="entry name" value="Pterin_bind"/>
    <property type="match status" value="1"/>
</dbReference>
<evidence type="ECO:0000256" key="6">
    <source>
        <dbReference type="ARBA" id="ARBA00022723"/>
    </source>
</evidence>
<comment type="pathway">
    <text evidence="3">Cofactor biosynthesis; tetrahydrofolate biosynthesis; 7,8-dihydrofolate from 2-amino-4-hydroxy-6-hydroxymethyl-7,8-dihydropteridine diphosphate and 4-aminobenzoate: step 1/2.</text>
</comment>
<evidence type="ECO:0000313" key="11">
    <source>
        <dbReference type="Proteomes" id="UP000184287"/>
    </source>
</evidence>
<reference evidence="11" key="1">
    <citation type="submission" date="2016-11" db="EMBL/GenBank/DDBJ databases">
        <authorList>
            <person name="Varghese N."/>
            <person name="Submissions S."/>
        </authorList>
    </citation>
    <scope>NUCLEOTIDE SEQUENCE [LARGE SCALE GENOMIC DNA]</scope>
    <source>
        <strain evidence="11">DSM 16990</strain>
    </source>
</reference>
<evidence type="ECO:0000256" key="8">
    <source>
        <dbReference type="ARBA" id="ARBA00022909"/>
    </source>
</evidence>
<evidence type="ECO:0000259" key="9">
    <source>
        <dbReference type="PROSITE" id="PS50972"/>
    </source>
</evidence>
<dbReference type="GO" id="GO:0046654">
    <property type="term" value="P:tetrahydrofolate biosynthetic process"/>
    <property type="evidence" value="ECO:0007669"/>
    <property type="project" value="TreeGrafter"/>
</dbReference>
<dbReference type="InterPro" id="IPR045031">
    <property type="entry name" value="DHP_synth-like"/>
</dbReference>
<dbReference type="Gene3D" id="3.20.20.20">
    <property type="entry name" value="Dihydropteroate synthase-like"/>
    <property type="match status" value="1"/>
</dbReference>
<evidence type="ECO:0000256" key="3">
    <source>
        <dbReference type="ARBA" id="ARBA00004763"/>
    </source>
</evidence>
<comment type="catalytic activity">
    <reaction evidence="1">
        <text>(7,8-dihydropterin-6-yl)methyl diphosphate + 4-aminobenzoate = 7,8-dihydropteroate + diphosphate</text>
        <dbReference type="Rhea" id="RHEA:19949"/>
        <dbReference type="ChEBI" id="CHEBI:17836"/>
        <dbReference type="ChEBI" id="CHEBI:17839"/>
        <dbReference type="ChEBI" id="CHEBI:33019"/>
        <dbReference type="ChEBI" id="CHEBI:72950"/>
        <dbReference type="EC" id="2.5.1.15"/>
    </reaction>
</comment>
<proteinExistence type="predicted"/>
<keyword evidence="11" id="KW-1185">Reference proteome</keyword>
<dbReference type="GO" id="GO:0046872">
    <property type="term" value="F:metal ion binding"/>
    <property type="evidence" value="ECO:0007669"/>
    <property type="project" value="UniProtKB-KW"/>
</dbReference>
<dbReference type="AlphaFoldDB" id="A0A1M5NBX6"/>
<dbReference type="EC" id="2.5.1.15" evidence="4"/>
<comment type="cofactor">
    <cofactor evidence="2">
        <name>Mg(2+)</name>
        <dbReference type="ChEBI" id="CHEBI:18420"/>
    </cofactor>
</comment>
<dbReference type="GO" id="GO:0046656">
    <property type="term" value="P:folic acid biosynthetic process"/>
    <property type="evidence" value="ECO:0007669"/>
    <property type="project" value="UniProtKB-KW"/>
</dbReference>
<keyword evidence="6" id="KW-0479">Metal-binding</keyword>
<name>A0A1M5NBX6_9SPHI</name>
<dbReference type="Proteomes" id="UP000184287">
    <property type="component" value="Unassembled WGS sequence"/>
</dbReference>
<dbReference type="GO" id="GO:0004156">
    <property type="term" value="F:dihydropteroate synthase activity"/>
    <property type="evidence" value="ECO:0007669"/>
    <property type="project" value="UniProtKB-EC"/>
</dbReference>
<keyword evidence="7" id="KW-0460">Magnesium</keyword>
<dbReference type="EMBL" id="FQUQ01000008">
    <property type="protein sequence ID" value="SHG87030.1"/>
    <property type="molecule type" value="Genomic_DNA"/>
</dbReference>
<evidence type="ECO:0000256" key="7">
    <source>
        <dbReference type="ARBA" id="ARBA00022842"/>
    </source>
</evidence>
<sequence length="285" mass="31051">MAKDTFLNRKSTLNLKGKLADLSRPAVMAILNLTPDSFYSTSRAGTADDALKRTETFLNEGAKFIDIGAYSSRPGAAEVSTDEELSRIVPIVELLSKEFPEAWLSIDTFRAKVAKESIEAGAHLINDIAGGGMDEAMFQTVADLQVPYILMHMRGTPQTMQQQTGYTDIGLDLVDYFSSKVAGLHQLGVKDIILDPGFGFAKTTDENYQLLNQLEDLDLFELPVLVGFSRKSMIYKFLGGGPQEALNGTSVLNTIALMKGAGILRVHDVKAAAECIALVEKTRSH</sequence>